<keyword evidence="5" id="KW-0812">Transmembrane</keyword>
<keyword evidence="5" id="KW-1133">Transmembrane helix</keyword>
<evidence type="ECO:0000256" key="2">
    <source>
        <dbReference type="ARBA" id="ARBA00010256"/>
    </source>
</evidence>
<keyword evidence="3 4" id="KW-0974">Archaeal flagellum</keyword>
<dbReference type="GO" id="GO:0097589">
    <property type="term" value="C:archaeal-type flagellum"/>
    <property type="evidence" value="ECO:0007669"/>
    <property type="project" value="UniProtKB-SubCell"/>
</dbReference>
<gene>
    <name evidence="6" type="ORF">RJ53_02365</name>
</gene>
<accession>A0A8J7W503</accession>
<evidence type="ECO:0000256" key="5">
    <source>
        <dbReference type="SAM" id="Phobius"/>
    </source>
</evidence>
<organism evidence="6 7">
    <name type="scientific">Methanocalculus chunghsingensis</name>
    <dbReference type="NCBI Taxonomy" id="156457"/>
    <lineage>
        <taxon>Archaea</taxon>
        <taxon>Methanobacteriati</taxon>
        <taxon>Methanobacteriota</taxon>
        <taxon>Stenosarchaea group</taxon>
        <taxon>Methanomicrobia</taxon>
        <taxon>Methanomicrobiales</taxon>
        <taxon>Methanocalculaceae</taxon>
        <taxon>Methanocalculus</taxon>
    </lineage>
</organism>
<dbReference type="PANTHER" id="PTHR35903">
    <property type="entry name" value="FLAGELLIN B1"/>
    <property type="match status" value="1"/>
</dbReference>
<proteinExistence type="inferred from homology"/>
<dbReference type="EMBL" id="JWHL01000002">
    <property type="protein sequence ID" value="MBR1368404.1"/>
    <property type="molecule type" value="Genomic_DNA"/>
</dbReference>
<keyword evidence="5" id="KW-0472">Membrane</keyword>
<feature type="transmembrane region" description="Helical" evidence="5">
    <location>
        <begin position="12"/>
        <end position="34"/>
    </location>
</feature>
<comment type="caution">
    <text evidence="6">The sequence shown here is derived from an EMBL/GenBank/DDBJ whole genome shotgun (WGS) entry which is preliminary data.</text>
</comment>
<dbReference type="NCBIfam" id="TIGR02537">
    <property type="entry name" value="arch_flag_Nterm"/>
    <property type="match status" value="1"/>
</dbReference>
<dbReference type="Proteomes" id="UP000730161">
    <property type="component" value="Unassembled WGS sequence"/>
</dbReference>
<evidence type="ECO:0000256" key="4">
    <source>
        <dbReference type="RuleBase" id="RU361282"/>
    </source>
</evidence>
<dbReference type="GO" id="GO:0097588">
    <property type="term" value="P:archaeal or bacterial-type flagellum-dependent cell motility"/>
    <property type="evidence" value="ECO:0007669"/>
    <property type="project" value="InterPro"/>
</dbReference>
<comment type="similarity">
    <text evidence="2 4">Belongs to the archaeal flagellin family.</text>
</comment>
<name>A0A8J7W503_9EURY</name>
<sequence length="206" mass="22428">MIMKKNENAFTGLEAAIVLIAFVVVAAVFSYVMLGAGFFTAQKAQDVVHSGIGQAASSIEVVGDVYGEASEDNADNLTHVRFRVQLTSGMSNMNLGHMRVTYADSGAIQQLSFNNTHSYGNPGDPHIGGEPNRTQWRIMEVYNREGYILNNNTVIRPGEQFLLQLGVPESATPNTRFTISMQPEMGALTTIVRSVPASIYKGNVLR</sequence>
<evidence type="ECO:0000313" key="7">
    <source>
        <dbReference type="Proteomes" id="UP000730161"/>
    </source>
</evidence>
<reference evidence="6" key="1">
    <citation type="submission" date="2014-12" db="EMBL/GenBank/DDBJ databases">
        <authorList>
            <person name="Huang H.-H."/>
            <person name="Chen S.-C."/>
            <person name="Lai M.-C."/>
        </authorList>
    </citation>
    <scope>NUCLEOTIDE SEQUENCE</scope>
    <source>
        <strain evidence="6">K1F9705b</strain>
    </source>
</reference>
<dbReference type="PANTHER" id="PTHR35903:SF1">
    <property type="entry name" value="FLAGELLIN B1"/>
    <property type="match status" value="1"/>
</dbReference>
<evidence type="ECO:0000256" key="3">
    <source>
        <dbReference type="ARBA" id="ARBA00022440"/>
    </source>
</evidence>
<evidence type="ECO:0000256" key="1">
    <source>
        <dbReference type="ARBA" id="ARBA00004618"/>
    </source>
</evidence>
<dbReference type="Pfam" id="PF01917">
    <property type="entry name" value="Flagellin_arch-type"/>
    <property type="match status" value="1"/>
</dbReference>
<comment type="subcellular location">
    <subcellularLocation>
        <location evidence="1 4">Archaeal flagellum</location>
    </subcellularLocation>
</comment>
<dbReference type="GO" id="GO:0005198">
    <property type="term" value="F:structural molecule activity"/>
    <property type="evidence" value="ECO:0007669"/>
    <property type="project" value="InterPro"/>
</dbReference>
<comment type="function">
    <text evidence="4">Flagellin is the subunit protein which polymerizes to form the filaments of archaeal flagella.</text>
</comment>
<keyword evidence="7" id="KW-1185">Reference proteome</keyword>
<dbReference type="InterPro" id="IPR002774">
    <property type="entry name" value="Flagellin_arc-type"/>
</dbReference>
<dbReference type="AlphaFoldDB" id="A0A8J7W503"/>
<evidence type="ECO:0000313" key="6">
    <source>
        <dbReference type="EMBL" id="MBR1368404.1"/>
    </source>
</evidence>
<dbReference type="InterPro" id="IPR013373">
    <property type="entry name" value="Flagellin/pilin_N_arc"/>
</dbReference>
<protein>
    <recommendedName>
        <fullName evidence="4">Flagellin</fullName>
    </recommendedName>
</protein>